<organism evidence="1 2">
    <name type="scientific">Ensete ventricosum</name>
    <name type="common">Abyssinian banana</name>
    <name type="synonym">Musa ensete</name>
    <dbReference type="NCBI Taxonomy" id="4639"/>
    <lineage>
        <taxon>Eukaryota</taxon>
        <taxon>Viridiplantae</taxon>
        <taxon>Streptophyta</taxon>
        <taxon>Embryophyta</taxon>
        <taxon>Tracheophyta</taxon>
        <taxon>Spermatophyta</taxon>
        <taxon>Magnoliopsida</taxon>
        <taxon>Liliopsida</taxon>
        <taxon>Zingiberales</taxon>
        <taxon>Musaceae</taxon>
        <taxon>Ensete</taxon>
    </lineage>
</organism>
<gene>
    <name evidence="1" type="ORF">OPV22_011649</name>
</gene>
<dbReference type="Proteomes" id="UP001222027">
    <property type="component" value="Unassembled WGS sequence"/>
</dbReference>
<sequence>MAAASPPTPTTSSSPQVRQLVLHQMLSCALLLLPGVVKTLKWWSAQSPLPKESLQYSRHCCSLCVCANVRVNVCWLLRSFHKSHRKQNNISVQNGRWRKLQWTGGNISGGD</sequence>
<proteinExistence type="predicted"/>
<comment type="caution">
    <text evidence="1">The sequence shown here is derived from an EMBL/GenBank/DDBJ whole genome shotgun (WGS) entry which is preliminary data.</text>
</comment>
<name>A0AAV8RIE6_ENSVE</name>
<dbReference type="AlphaFoldDB" id="A0AAV8RIE6"/>
<keyword evidence="2" id="KW-1185">Reference proteome</keyword>
<evidence type="ECO:0000313" key="2">
    <source>
        <dbReference type="Proteomes" id="UP001222027"/>
    </source>
</evidence>
<dbReference type="EMBL" id="JAQQAF010000003">
    <property type="protein sequence ID" value="KAJ8501097.1"/>
    <property type="molecule type" value="Genomic_DNA"/>
</dbReference>
<evidence type="ECO:0000313" key="1">
    <source>
        <dbReference type="EMBL" id="KAJ8501097.1"/>
    </source>
</evidence>
<reference evidence="1 2" key="1">
    <citation type="submission" date="2022-12" db="EMBL/GenBank/DDBJ databases">
        <title>Chromosome-scale assembly of the Ensete ventricosum genome.</title>
        <authorList>
            <person name="Dussert Y."/>
            <person name="Stocks J."/>
            <person name="Wendawek A."/>
            <person name="Woldeyes F."/>
            <person name="Nichols R.A."/>
            <person name="Borrell J.S."/>
        </authorList>
    </citation>
    <scope>NUCLEOTIDE SEQUENCE [LARGE SCALE GENOMIC DNA]</scope>
    <source>
        <strain evidence="2">cv. Maze</strain>
        <tissue evidence="1">Seeds</tissue>
    </source>
</reference>
<accession>A0AAV8RIE6</accession>
<protein>
    <submittedName>
        <fullName evidence="1">Uncharacterized protein</fullName>
    </submittedName>
</protein>